<dbReference type="PANTHER" id="PTHR12189:SF2">
    <property type="entry name" value="MRNA CAP GUANINE-N7 METHYLTRANSFERASE"/>
    <property type="match status" value="1"/>
</dbReference>
<dbReference type="PIRSF" id="PIRSF028762">
    <property type="entry name" value="ABD1"/>
    <property type="match status" value="1"/>
</dbReference>
<comment type="subcellular location">
    <subcellularLocation>
        <location evidence="1 14">Nucleus</location>
    </subcellularLocation>
</comment>
<dbReference type="PANTHER" id="PTHR12189">
    <property type="entry name" value="MRNA GUANINE-7- METHYLTRANSFERASE"/>
    <property type="match status" value="1"/>
</dbReference>
<evidence type="ECO:0000256" key="10">
    <source>
        <dbReference type="ARBA" id="ARBA00032772"/>
    </source>
</evidence>
<dbReference type="STRING" id="578462.A0A0L0T4Z2"/>
<evidence type="ECO:0000256" key="6">
    <source>
        <dbReference type="ARBA" id="ARBA00022691"/>
    </source>
</evidence>
<reference evidence="19 20" key="1">
    <citation type="submission" date="2009-11" db="EMBL/GenBank/DDBJ databases">
        <title>Annotation of Allomyces macrogynus ATCC 38327.</title>
        <authorList>
            <consortium name="The Broad Institute Genome Sequencing Platform"/>
            <person name="Russ C."/>
            <person name="Cuomo C."/>
            <person name="Burger G."/>
            <person name="Gray M.W."/>
            <person name="Holland P.W.H."/>
            <person name="King N."/>
            <person name="Lang F.B.F."/>
            <person name="Roger A.J."/>
            <person name="Ruiz-Trillo I."/>
            <person name="Young S.K."/>
            <person name="Zeng Q."/>
            <person name="Gargeya S."/>
            <person name="Fitzgerald M."/>
            <person name="Haas B."/>
            <person name="Abouelleil A."/>
            <person name="Alvarado L."/>
            <person name="Arachchi H.M."/>
            <person name="Berlin A."/>
            <person name="Chapman S.B."/>
            <person name="Gearin G."/>
            <person name="Goldberg J."/>
            <person name="Griggs A."/>
            <person name="Gujja S."/>
            <person name="Hansen M."/>
            <person name="Heiman D."/>
            <person name="Howarth C."/>
            <person name="Larimer J."/>
            <person name="Lui A."/>
            <person name="MacDonald P.J.P."/>
            <person name="McCowen C."/>
            <person name="Montmayeur A."/>
            <person name="Murphy C."/>
            <person name="Neiman D."/>
            <person name="Pearson M."/>
            <person name="Priest M."/>
            <person name="Roberts A."/>
            <person name="Saif S."/>
            <person name="Shea T."/>
            <person name="Sisk P."/>
            <person name="Stolte C."/>
            <person name="Sykes S."/>
            <person name="Wortman J."/>
            <person name="Nusbaum C."/>
            <person name="Birren B."/>
        </authorList>
    </citation>
    <scope>NUCLEOTIDE SEQUENCE [LARGE SCALE GENOMIC DNA]</scope>
    <source>
        <strain evidence="19 20">ATCC 38327</strain>
    </source>
</reference>
<dbReference type="OrthoDB" id="10248867at2759"/>
<keyword evidence="8 14" id="KW-0506">mRNA capping</keyword>
<organism evidence="19 20">
    <name type="scientific">Allomyces macrogynus (strain ATCC 38327)</name>
    <name type="common">Allomyces javanicus var. macrogynus</name>
    <dbReference type="NCBI Taxonomy" id="578462"/>
    <lineage>
        <taxon>Eukaryota</taxon>
        <taxon>Fungi</taxon>
        <taxon>Fungi incertae sedis</taxon>
        <taxon>Blastocladiomycota</taxon>
        <taxon>Blastocladiomycetes</taxon>
        <taxon>Blastocladiales</taxon>
        <taxon>Blastocladiaceae</taxon>
        <taxon>Allomyces</taxon>
    </lineage>
</organism>
<evidence type="ECO:0000313" key="20">
    <source>
        <dbReference type="Proteomes" id="UP000054350"/>
    </source>
</evidence>
<keyword evidence="5 14" id="KW-0808">Transferase</keyword>
<reference evidence="20" key="2">
    <citation type="submission" date="2009-11" db="EMBL/GenBank/DDBJ databases">
        <title>The Genome Sequence of Allomyces macrogynus strain ATCC 38327.</title>
        <authorList>
            <consortium name="The Broad Institute Genome Sequencing Platform"/>
            <person name="Russ C."/>
            <person name="Cuomo C."/>
            <person name="Shea T."/>
            <person name="Young S.K."/>
            <person name="Zeng Q."/>
            <person name="Koehrsen M."/>
            <person name="Haas B."/>
            <person name="Borodovsky M."/>
            <person name="Guigo R."/>
            <person name="Alvarado L."/>
            <person name="Berlin A."/>
            <person name="Borenstein D."/>
            <person name="Chen Z."/>
            <person name="Engels R."/>
            <person name="Freedman E."/>
            <person name="Gellesch M."/>
            <person name="Goldberg J."/>
            <person name="Griggs A."/>
            <person name="Gujja S."/>
            <person name="Heiman D."/>
            <person name="Hepburn T."/>
            <person name="Howarth C."/>
            <person name="Jen D."/>
            <person name="Larson L."/>
            <person name="Lewis B."/>
            <person name="Mehta T."/>
            <person name="Park D."/>
            <person name="Pearson M."/>
            <person name="Roberts A."/>
            <person name="Saif S."/>
            <person name="Shenoy N."/>
            <person name="Sisk P."/>
            <person name="Stolte C."/>
            <person name="Sykes S."/>
            <person name="Walk T."/>
            <person name="White J."/>
            <person name="Yandava C."/>
            <person name="Burger G."/>
            <person name="Gray M.W."/>
            <person name="Holland P.W.H."/>
            <person name="King N."/>
            <person name="Lang F.B.F."/>
            <person name="Roger A.J."/>
            <person name="Ruiz-Trillo I."/>
            <person name="Lander E."/>
            <person name="Nusbaum C."/>
        </authorList>
    </citation>
    <scope>NUCLEOTIDE SEQUENCE [LARGE SCALE GENOMIC DNA]</scope>
    <source>
        <strain evidence="20">ATCC 38327</strain>
    </source>
</reference>
<evidence type="ECO:0000256" key="17">
    <source>
        <dbReference type="SAM" id="MobiDB-lite"/>
    </source>
</evidence>
<dbReference type="CDD" id="cd02440">
    <property type="entry name" value="AdoMet_MTases"/>
    <property type="match status" value="1"/>
</dbReference>
<evidence type="ECO:0000256" key="11">
    <source>
        <dbReference type="ARBA" id="ARBA00033387"/>
    </source>
</evidence>
<evidence type="ECO:0000259" key="18">
    <source>
        <dbReference type="PROSITE" id="PS51562"/>
    </source>
</evidence>
<feature type="site" description="mRNA cap binding" evidence="16">
    <location>
        <position position="180"/>
    </location>
</feature>
<keyword evidence="7 14" id="KW-0694">RNA-binding</keyword>
<feature type="site" description="mRNA cap binding" evidence="16">
    <location>
        <position position="370"/>
    </location>
</feature>
<evidence type="ECO:0000256" key="4">
    <source>
        <dbReference type="ARBA" id="ARBA00022664"/>
    </source>
</evidence>
<evidence type="ECO:0000256" key="16">
    <source>
        <dbReference type="PIRSR" id="PIRSR028762-2"/>
    </source>
</evidence>
<evidence type="ECO:0000256" key="9">
    <source>
        <dbReference type="ARBA" id="ARBA00023242"/>
    </source>
</evidence>
<feature type="binding site" evidence="15">
    <location>
        <position position="168"/>
    </location>
    <ligand>
        <name>S-adenosyl-L-methionine</name>
        <dbReference type="ChEBI" id="CHEBI:59789"/>
    </ligand>
</feature>
<dbReference type="EMBL" id="GG745362">
    <property type="protein sequence ID" value="KNE69810.1"/>
    <property type="molecule type" value="Genomic_DNA"/>
</dbReference>
<keyword evidence="6 14" id="KW-0949">S-adenosyl-L-methionine</keyword>
<feature type="binding site" evidence="15">
    <location>
        <position position="128"/>
    </location>
    <ligand>
        <name>S-adenosyl-L-methionine</name>
        <dbReference type="ChEBI" id="CHEBI:59789"/>
    </ligand>
</feature>
<dbReference type="OMA" id="HYCFESM"/>
<protein>
    <recommendedName>
        <fullName evidence="13 14">mRNA cap guanine-N(7) methyltransferase</fullName>
        <ecNumber evidence="2 14">2.1.1.56</ecNumber>
    </recommendedName>
    <alternativeName>
        <fullName evidence="10 14">mRNA (guanine-N(7))-methyltransferase</fullName>
    </alternativeName>
    <alternativeName>
        <fullName evidence="11 14">mRNA cap methyltransferase</fullName>
    </alternativeName>
</protein>
<dbReference type="eggNOG" id="KOG1975">
    <property type="taxonomic scope" value="Eukaryota"/>
</dbReference>
<evidence type="ECO:0000313" key="19">
    <source>
        <dbReference type="EMBL" id="KNE69810.1"/>
    </source>
</evidence>
<feature type="binding site" evidence="15">
    <location>
        <position position="197"/>
    </location>
    <ligand>
        <name>S-adenosyl-L-methionine</name>
        <dbReference type="ChEBI" id="CHEBI:59789"/>
    </ligand>
</feature>
<dbReference type="GO" id="GO:0003723">
    <property type="term" value="F:RNA binding"/>
    <property type="evidence" value="ECO:0007669"/>
    <property type="project" value="UniProtKB-KW"/>
</dbReference>
<evidence type="ECO:0000256" key="7">
    <source>
        <dbReference type="ARBA" id="ARBA00022884"/>
    </source>
</evidence>
<dbReference type="Pfam" id="PF03291">
    <property type="entry name" value="mRNA_G-N7_MeTrfase"/>
    <property type="match status" value="1"/>
</dbReference>
<feature type="site" description="mRNA cap binding" evidence="16">
    <location>
        <position position="223"/>
    </location>
</feature>
<feature type="site" description="mRNA cap binding" evidence="16">
    <location>
        <position position="149"/>
    </location>
</feature>
<dbReference type="SUPFAM" id="SSF53335">
    <property type="entry name" value="S-adenosyl-L-methionine-dependent methyltransferases"/>
    <property type="match status" value="1"/>
</dbReference>
<evidence type="ECO:0000256" key="13">
    <source>
        <dbReference type="ARBA" id="ARBA00049739"/>
    </source>
</evidence>
<feature type="domain" description="MRNA cap 0 methyltransferase" evidence="18">
    <location>
        <begin position="115"/>
        <end position="378"/>
    </location>
</feature>
<name>A0A0L0T4Z2_ALLM3</name>
<evidence type="ECO:0000256" key="1">
    <source>
        <dbReference type="ARBA" id="ARBA00004123"/>
    </source>
</evidence>
<evidence type="ECO:0000256" key="3">
    <source>
        <dbReference type="ARBA" id="ARBA00022603"/>
    </source>
</evidence>
<evidence type="ECO:0000256" key="5">
    <source>
        <dbReference type="ARBA" id="ARBA00022679"/>
    </source>
</evidence>
<keyword evidence="9 14" id="KW-0539">Nucleus</keyword>
<keyword evidence="3 14" id="KW-0489">Methyltransferase</keyword>
<dbReference type="GO" id="GO:0004482">
    <property type="term" value="F:mRNA 5'-cap (guanine-N7-)-methyltransferase activity"/>
    <property type="evidence" value="ECO:0007669"/>
    <property type="project" value="UniProtKB-EC"/>
</dbReference>
<comment type="catalytic activity">
    <reaction evidence="12">
        <text>a 5'-end (5'-triphosphoguanosine)-ribonucleoside in mRNA + S-adenosyl-L-methionine = a 5'-end (N(7)-methyl 5'-triphosphoguanosine)-ribonucleoside in mRNA + S-adenosyl-L-homocysteine</text>
        <dbReference type="Rhea" id="RHEA:67008"/>
        <dbReference type="Rhea" id="RHEA-COMP:17166"/>
        <dbReference type="Rhea" id="RHEA-COMP:17167"/>
        <dbReference type="ChEBI" id="CHEBI:57856"/>
        <dbReference type="ChEBI" id="CHEBI:59789"/>
        <dbReference type="ChEBI" id="CHEBI:156461"/>
        <dbReference type="ChEBI" id="CHEBI:167617"/>
        <dbReference type="EC" id="2.1.1.56"/>
    </reaction>
</comment>
<feature type="site" description="mRNA cap binding" evidence="16">
    <location>
        <position position="306"/>
    </location>
</feature>
<evidence type="ECO:0000256" key="14">
    <source>
        <dbReference type="PIRNR" id="PIRNR028762"/>
    </source>
</evidence>
<dbReference type="Proteomes" id="UP000054350">
    <property type="component" value="Unassembled WGS sequence"/>
</dbReference>
<evidence type="ECO:0000256" key="15">
    <source>
        <dbReference type="PIRSR" id="PIRSR028762-1"/>
    </source>
</evidence>
<dbReference type="GO" id="GO:0005634">
    <property type="term" value="C:nucleus"/>
    <property type="evidence" value="ECO:0007669"/>
    <property type="project" value="UniProtKB-SubCell"/>
</dbReference>
<dbReference type="InterPro" id="IPR016899">
    <property type="entry name" value="mRNA_G-N7_MeTrfase_euk"/>
</dbReference>
<sequence>MDHDRPHSREYDQDRDRRNVRDHEQDCHHDFRGRDSRDSRNSGDHQDSRHPRDLHEFRERERDPSTYARRTHDDTRDRDRPYGPPPPAAADDRARAVALHYNARPQATVVTRQDSPIYQLRCFNNWVKAVLFQTYLRRNDRVLDMGCGKGGDLQKYRQADIRELYAFDVADKSIDQATERFQTMRNARFRAQFRAVDCYNTSIEPHLPRDQGFDVVSMQFCMHYAFSSEQQVRQMLANVTARLRPGGFFIGTCPNANTIVRKLRHADGLEFGNSIYTVKFTQKDEYPVYGHEYSFRLVDAVDDCPEYLVHWPSFVKMAREYRLDPIAHQGFHHFYTQHIDRHRDLFVRMKVVTPDSPTLPADQWEAAGLYSIFAFQKTD</sequence>
<accession>A0A0L0T4Z2</accession>
<dbReference type="PROSITE" id="PS51562">
    <property type="entry name" value="RNA_CAP0_MT"/>
    <property type="match status" value="1"/>
</dbReference>
<evidence type="ECO:0000256" key="8">
    <source>
        <dbReference type="ARBA" id="ARBA00023042"/>
    </source>
</evidence>
<dbReference type="VEuPathDB" id="FungiDB:AMAG_14346"/>
<feature type="binding site" evidence="16">
    <location>
        <begin position="124"/>
        <end position="125"/>
    </location>
    <ligand>
        <name>mRNA</name>
        <dbReference type="ChEBI" id="CHEBI:33699"/>
    </ligand>
</feature>
<dbReference type="EC" id="2.1.1.56" evidence="2 14"/>
<comment type="similarity">
    <text evidence="14">Belongs to the class I-like SAM-binding methyltransferase superfamily. mRNA cap 0 methyltransferase family.</text>
</comment>
<feature type="binding site" evidence="15">
    <location>
        <position position="219"/>
    </location>
    <ligand>
        <name>S-adenosyl-L-methionine</name>
        <dbReference type="ChEBI" id="CHEBI:59789"/>
    </ligand>
</feature>
<keyword evidence="4 14" id="KW-0507">mRNA processing</keyword>
<feature type="site" description="mRNA cap binding" evidence="16">
    <location>
        <position position="155"/>
    </location>
</feature>
<dbReference type="InterPro" id="IPR029063">
    <property type="entry name" value="SAM-dependent_MTases_sf"/>
</dbReference>
<proteinExistence type="inferred from homology"/>
<feature type="compositionally biased region" description="Basic and acidic residues" evidence="17">
    <location>
        <begin position="1"/>
        <end position="81"/>
    </location>
</feature>
<gene>
    <name evidence="19" type="ORF">AMAG_14346</name>
</gene>
<keyword evidence="20" id="KW-1185">Reference proteome</keyword>
<feature type="region of interest" description="Disordered" evidence="17">
    <location>
        <begin position="1"/>
        <end position="90"/>
    </location>
</feature>
<dbReference type="Gene3D" id="3.40.50.150">
    <property type="entry name" value="Vaccinia Virus protein VP39"/>
    <property type="match status" value="1"/>
</dbReference>
<dbReference type="InterPro" id="IPR039753">
    <property type="entry name" value="RG7MT1"/>
</dbReference>
<evidence type="ECO:0000256" key="2">
    <source>
        <dbReference type="ARBA" id="ARBA00011926"/>
    </source>
</evidence>
<feature type="binding site" evidence="15">
    <location>
        <position position="224"/>
    </location>
    <ligand>
        <name>S-adenosyl-L-methionine</name>
        <dbReference type="ChEBI" id="CHEBI:59789"/>
    </ligand>
</feature>
<evidence type="ECO:0000256" key="12">
    <source>
        <dbReference type="ARBA" id="ARBA00044712"/>
    </source>
</evidence>
<dbReference type="AlphaFoldDB" id="A0A0L0T4Z2"/>
<dbReference type="InterPro" id="IPR004971">
    <property type="entry name" value="mRNA_G-N7_MeTrfase_dom"/>
</dbReference>
<feature type="binding site" evidence="15">
    <location>
        <position position="146"/>
    </location>
    <ligand>
        <name>S-adenosyl-L-methionine</name>
        <dbReference type="ChEBI" id="CHEBI:59789"/>
    </ligand>
</feature>